<dbReference type="AlphaFoldDB" id="A0A9P7J687"/>
<protein>
    <submittedName>
        <fullName evidence="1">Uncharacterized protein</fullName>
    </submittedName>
</protein>
<dbReference type="EMBL" id="JABBWG010000056">
    <property type="protein sequence ID" value="KAG1804674.1"/>
    <property type="molecule type" value="Genomic_DNA"/>
</dbReference>
<evidence type="ECO:0000313" key="2">
    <source>
        <dbReference type="Proteomes" id="UP000807769"/>
    </source>
</evidence>
<proteinExistence type="predicted"/>
<organism evidence="1 2">
    <name type="scientific">Suillus subaureus</name>
    <dbReference type="NCBI Taxonomy" id="48587"/>
    <lineage>
        <taxon>Eukaryota</taxon>
        <taxon>Fungi</taxon>
        <taxon>Dikarya</taxon>
        <taxon>Basidiomycota</taxon>
        <taxon>Agaricomycotina</taxon>
        <taxon>Agaricomycetes</taxon>
        <taxon>Agaricomycetidae</taxon>
        <taxon>Boletales</taxon>
        <taxon>Suillineae</taxon>
        <taxon>Suillaceae</taxon>
        <taxon>Suillus</taxon>
    </lineage>
</organism>
<dbReference type="Proteomes" id="UP000807769">
    <property type="component" value="Unassembled WGS sequence"/>
</dbReference>
<reference evidence="1" key="1">
    <citation type="journal article" date="2020" name="New Phytol.">
        <title>Comparative genomics reveals dynamic genome evolution in host specialist ectomycorrhizal fungi.</title>
        <authorList>
            <person name="Lofgren L.A."/>
            <person name="Nguyen N.H."/>
            <person name="Vilgalys R."/>
            <person name="Ruytinx J."/>
            <person name="Liao H.L."/>
            <person name="Branco S."/>
            <person name="Kuo A."/>
            <person name="LaButti K."/>
            <person name="Lipzen A."/>
            <person name="Andreopoulos W."/>
            <person name="Pangilinan J."/>
            <person name="Riley R."/>
            <person name="Hundley H."/>
            <person name="Na H."/>
            <person name="Barry K."/>
            <person name="Grigoriev I.V."/>
            <person name="Stajich J.E."/>
            <person name="Kennedy P.G."/>
        </authorList>
    </citation>
    <scope>NUCLEOTIDE SEQUENCE</scope>
    <source>
        <strain evidence="1">MN1</strain>
    </source>
</reference>
<gene>
    <name evidence="1" type="ORF">BJ212DRAFT_885757</name>
</gene>
<accession>A0A9P7J687</accession>
<sequence length="53" mass="5987">MPPPLLSTRRLGRNLGLFVMPWTISKINQSRSMVVLESAHLLLFVQTAILILN</sequence>
<evidence type="ECO:0000313" key="1">
    <source>
        <dbReference type="EMBL" id="KAG1804674.1"/>
    </source>
</evidence>
<dbReference type="GeneID" id="64638287"/>
<keyword evidence="2" id="KW-1185">Reference proteome</keyword>
<dbReference type="RefSeq" id="XP_041187083.1">
    <property type="nucleotide sequence ID" value="XM_041344271.1"/>
</dbReference>
<comment type="caution">
    <text evidence="1">The sequence shown here is derived from an EMBL/GenBank/DDBJ whole genome shotgun (WGS) entry which is preliminary data.</text>
</comment>
<name>A0A9P7J687_9AGAM</name>